<dbReference type="Proteomes" id="UP000019763">
    <property type="component" value="Unassembled WGS sequence"/>
</dbReference>
<dbReference type="GeneID" id="22912729"/>
<evidence type="ECO:0000313" key="5">
    <source>
        <dbReference type="EMBL" id="EZG66886.1"/>
    </source>
</evidence>
<dbReference type="OrthoDB" id="2158884at2759"/>
<dbReference type="InterPro" id="IPR000719">
    <property type="entry name" value="Prot_kinase_dom"/>
</dbReference>
<keyword evidence="6" id="KW-1185">Reference proteome</keyword>
<keyword evidence="1" id="KW-0547">Nucleotide-binding</keyword>
<dbReference type="PANTHER" id="PTHR24055">
    <property type="entry name" value="MITOGEN-ACTIVATED PROTEIN KINASE"/>
    <property type="match status" value="1"/>
</dbReference>
<dbReference type="VEuPathDB" id="CryptoDB:GNI_074460"/>
<dbReference type="eggNOG" id="KOG0661">
    <property type="taxonomic scope" value="Eukaryota"/>
</dbReference>
<accession>A0A023B6Y7</accession>
<feature type="compositionally biased region" description="Polar residues" evidence="3">
    <location>
        <begin position="153"/>
        <end position="166"/>
    </location>
</feature>
<dbReference type="Pfam" id="PF00069">
    <property type="entry name" value="Pkinase"/>
    <property type="match status" value="2"/>
</dbReference>
<feature type="domain" description="Protein kinase" evidence="4">
    <location>
        <begin position="152"/>
        <end position="596"/>
    </location>
</feature>
<feature type="compositionally biased region" description="Low complexity" evidence="3">
    <location>
        <begin position="102"/>
        <end position="132"/>
    </location>
</feature>
<evidence type="ECO:0000256" key="1">
    <source>
        <dbReference type="ARBA" id="ARBA00022741"/>
    </source>
</evidence>
<feature type="compositionally biased region" description="Low complexity" evidence="3">
    <location>
        <begin position="173"/>
        <end position="187"/>
    </location>
</feature>
<proteinExistence type="predicted"/>
<dbReference type="GO" id="GO:0004672">
    <property type="term" value="F:protein kinase activity"/>
    <property type="evidence" value="ECO:0007669"/>
    <property type="project" value="InterPro"/>
</dbReference>
<dbReference type="PROSITE" id="PS00108">
    <property type="entry name" value="PROTEIN_KINASE_ST"/>
    <property type="match status" value="1"/>
</dbReference>
<feature type="region of interest" description="Disordered" evidence="3">
    <location>
        <begin position="152"/>
        <end position="201"/>
    </location>
</feature>
<dbReference type="SMART" id="SM00220">
    <property type="entry name" value="S_TKc"/>
    <property type="match status" value="1"/>
</dbReference>
<dbReference type="PROSITE" id="PS50011">
    <property type="entry name" value="PROTEIN_KINASE_DOM"/>
    <property type="match status" value="1"/>
</dbReference>
<feature type="region of interest" description="Disordered" evidence="3">
    <location>
        <begin position="102"/>
        <end position="140"/>
    </location>
</feature>
<dbReference type="GO" id="GO:0005524">
    <property type="term" value="F:ATP binding"/>
    <property type="evidence" value="ECO:0007669"/>
    <property type="project" value="UniProtKB-KW"/>
</dbReference>
<dbReference type="InterPro" id="IPR011009">
    <property type="entry name" value="Kinase-like_dom_sf"/>
</dbReference>
<dbReference type="AlphaFoldDB" id="A0A023B6Y7"/>
<keyword evidence="2" id="KW-0067">ATP-binding</keyword>
<comment type="caution">
    <text evidence="5">The sequence shown here is derived from an EMBL/GenBank/DDBJ whole genome shotgun (WGS) entry which is preliminary data.</text>
</comment>
<organism evidence="5 6">
    <name type="scientific">Gregarina niphandrodes</name>
    <name type="common">Septate eugregarine</name>
    <dbReference type="NCBI Taxonomy" id="110365"/>
    <lineage>
        <taxon>Eukaryota</taxon>
        <taxon>Sar</taxon>
        <taxon>Alveolata</taxon>
        <taxon>Apicomplexa</taxon>
        <taxon>Conoidasida</taxon>
        <taxon>Gregarinasina</taxon>
        <taxon>Eugregarinorida</taxon>
        <taxon>Gregarinidae</taxon>
        <taxon>Gregarina</taxon>
    </lineage>
</organism>
<evidence type="ECO:0000256" key="3">
    <source>
        <dbReference type="SAM" id="MobiDB-lite"/>
    </source>
</evidence>
<evidence type="ECO:0000259" key="4">
    <source>
        <dbReference type="PROSITE" id="PS50011"/>
    </source>
</evidence>
<gene>
    <name evidence="5" type="ORF">GNI_074460</name>
</gene>
<name>A0A023B6Y7_GRENI</name>
<dbReference type="Gene3D" id="1.10.510.10">
    <property type="entry name" value="Transferase(Phosphotransferase) domain 1"/>
    <property type="match status" value="2"/>
</dbReference>
<keyword evidence="5" id="KW-0808">Transferase</keyword>
<dbReference type="SUPFAM" id="SSF56112">
    <property type="entry name" value="Protein kinase-like (PK-like)"/>
    <property type="match status" value="1"/>
</dbReference>
<reference evidence="5" key="1">
    <citation type="submission" date="2013-12" db="EMBL/GenBank/DDBJ databases">
        <authorList>
            <person name="Omoto C.K."/>
            <person name="Sibley D."/>
            <person name="Venepally P."/>
            <person name="Hadjithomas M."/>
            <person name="Karamycheva S."/>
            <person name="Brunk B."/>
            <person name="Roos D."/>
            <person name="Caler E."/>
            <person name="Lorenzi H."/>
        </authorList>
    </citation>
    <scope>NUCLEOTIDE SEQUENCE</scope>
</reference>
<dbReference type="EMBL" id="AFNH02000557">
    <property type="protein sequence ID" value="EZG66886.1"/>
    <property type="molecule type" value="Genomic_DNA"/>
</dbReference>
<keyword evidence="5" id="KW-0418">Kinase</keyword>
<sequence>MKKPYDSSQQVYDDIEYRVLSRFVSRPQASCTGYSTSCPGTCGLGTTCGLGACGLGTCGLGSSCGLSTSGSCAGLSTSGSGNACSLASSGLCASGYSNKFQSPQQPEEKSSSSSFECTLTTTTDSSGSGSPPQWRPLNGECHTPGGVLKASFPNASSLSESGNNAQCAAGDQNGSTGPNGTTTVGGVRSRMPTSCTHHPGASKLQFHPQITGMYDAFYEASNGRLIFVLELLGKSLLEEVMQRRRHLLHTLARRSVASSSSSTLTTMTGRKPPTLFSTDELRVILYQIIKGIRDMHRHGLFHRDIKPENILLREGRGLELKLADFGSCQFIEGATQKKTRDQRCNQFGLTNHQFGLANHPPEPSHPFGPNHAFGTNNEFGAGNQIGKQMGNRAGNQRGPIVEGQIVEERGVVEEVRGVDVQVRAERAGCFTEYISTRWYRSPECLLTNGRYNCPMDLWAVGCVAAELLSGQPLFPGEDEPDQLRLIHSLFDYPCRREVTEKIGPLGDHVHFNLDRRSKKKYLFPPFLNSATNNNSWFSSRRQKSLSHPARERWNKVIAPRISHTLNDDLSDLLYRLLAYFPQERITAEEALQHRFFAFHRGSLRHLDK</sequence>
<dbReference type="InterPro" id="IPR008271">
    <property type="entry name" value="Ser/Thr_kinase_AS"/>
</dbReference>
<dbReference type="InterPro" id="IPR050117">
    <property type="entry name" value="MAPK"/>
</dbReference>
<protein>
    <submittedName>
        <fullName evidence="5">Protein kinase domain protein</fullName>
    </submittedName>
</protein>
<evidence type="ECO:0000313" key="6">
    <source>
        <dbReference type="Proteomes" id="UP000019763"/>
    </source>
</evidence>
<evidence type="ECO:0000256" key="2">
    <source>
        <dbReference type="ARBA" id="ARBA00022840"/>
    </source>
</evidence>
<dbReference type="RefSeq" id="XP_011130444.1">
    <property type="nucleotide sequence ID" value="XM_011132142.1"/>
</dbReference>